<protein>
    <recommendedName>
        <fullName evidence="3">DUF1828 domain-containing protein</fullName>
    </recommendedName>
</protein>
<organism evidence="1 2">
    <name type="scientific">Moraxella lacunata</name>
    <dbReference type="NCBI Taxonomy" id="477"/>
    <lineage>
        <taxon>Bacteria</taxon>
        <taxon>Pseudomonadati</taxon>
        <taxon>Pseudomonadota</taxon>
        <taxon>Gammaproteobacteria</taxon>
        <taxon>Moraxellales</taxon>
        <taxon>Moraxellaceae</taxon>
        <taxon>Moraxella</taxon>
    </lineage>
</organism>
<evidence type="ECO:0000313" key="2">
    <source>
        <dbReference type="Proteomes" id="UP000191025"/>
    </source>
</evidence>
<proteinExistence type="predicted"/>
<evidence type="ECO:0008006" key="3">
    <source>
        <dbReference type="Google" id="ProtNLM"/>
    </source>
</evidence>
<dbReference type="EMBL" id="MXAN01000046">
    <property type="protein sequence ID" value="OPH36742.1"/>
    <property type="molecule type" value="Genomic_DNA"/>
</dbReference>
<sequence length="229" mass="25885">MNKHDFLQHGLHVIERPNHLIITTPQTFTSGDPAHFCVRPSGMGVIFCDYGMTHNALELSLPDPSQASDIIRKNLDKLGGSIHFTDYALHAETTTAQTGQVIGEFLNIFALLTTYRPKTIHEQDVDSIMDGIRHYLLQRFGAFEEKVKFRGLSGTDYRFDFAVNDHVFEFVQPKPQATGQLLRKIHDVQAIHGDLVFNVFMDDSDKKHFDKESRILSGLCNIKPTSMVA</sequence>
<gene>
    <name evidence="1" type="ORF">B5J94_06770</name>
</gene>
<evidence type="ECO:0000313" key="1">
    <source>
        <dbReference type="EMBL" id="OPH36742.1"/>
    </source>
</evidence>
<dbReference type="RefSeq" id="WP_062498427.1">
    <property type="nucleotide sequence ID" value="NZ_MXAN01000046.1"/>
</dbReference>
<accession>A0A1V4GVR6</accession>
<comment type="caution">
    <text evidence="1">The sequence shown here is derived from an EMBL/GenBank/DDBJ whole genome shotgun (WGS) entry which is preliminary data.</text>
</comment>
<dbReference type="Proteomes" id="UP000191025">
    <property type="component" value="Unassembled WGS sequence"/>
</dbReference>
<dbReference type="AlphaFoldDB" id="A0A1V4GVR6"/>
<reference evidence="2" key="1">
    <citation type="submission" date="2017-03" db="EMBL/GenBank/DDBJ databases">
        <title>Draft genome sequence of Moraxella equi CCUG 4950T type strain.</title>
        <authorList>
            <person name="Salva-Serra F."/>
            <person name="Engstrom-Jakobsson H."/>
            <person name="Thorell K."/>
            <person name="Jaen-Luchoro D."/>
            <person name="Gonzales-Siles L."/>
            <person name="Karlsson R."/>
            <person name="Yazdan S."/>
            <person name="Boulund F."/>
            <person name="Johnning A."/>
            <person name="Engstrand L."/>
            <person name="Kristiansson E."/>
            <person name="Moore E."/>
        </authorList>
    </citation>
    <scope>NUCLEOTIDE SEQUENCE [LARGE SCALE GENOMIC DNA]</scope>
    <source>
        <strain evidence="2">CCUG 4441</strain>
    </source>
</reference>
<name>A0A1V4GVR6_MORLA</name>